<feature type="coiled-coil region" evidence="1">
    <location>
        <begin position="1404"/>
        <end position="1460"/>
    </location>
</feature>
<feature type="region of interest" description="Disordered" evidence="2">
    <location>
        <begin position="871"/>
        <end position="897"/>
    </location>
</feature>
<dbReference type="PROSITE" id="PS51257">
    <property type="entry name" value="PROKAR_LIPOPROTEIN"/>
    <property type="match status" value="1"/>
</dbReference>
<feature type="region of interest" description="Disordered" evidence="2">
    <location>
        <begin position="731"/>
        <end position="752"/>
    </location>
</feature>
<dbReference type="OrthoDB" id="73291at2759"/>
<feature type="region of interest" description="Disordered" evidence="2">
    <location>
        <begin position="923"/>
        <end position="946"/>
    </location>
</feature>
<organism evidence="3 4">
    <name type="scientific">Nannochloropsis gaditana</name>
    <dbReference type="NCBI Taxonomy" id="72520"/>
    <lineage>
        <taxon>Eukaryota</taxon>
        <taxon>Sar</taxon>
        <taxon>Stramenopiles</taxon>
        <taxon>Ochrophyta</taxon>
        <taxon>Eustigmatophyceae</taxon>
        <taxon>Eustigmatales</taxon>
        <taxon>Monodopsidaceae</taxon>
        <taxon>Nannochloropsis</taxon>
    </lineage>
</organism>
<feature type="coiled-coil region" evidence="1">
    <location>
        <begin position="545"/>
        <end position="585"/>
    </location>
</feature>
<dbReference type="PANTHER" id="PTHR45615">
    <property type="entry name" value="MYOSIN HEAVY CHAIN, NON-MUSCLE"/>
    <property type="match status" value="1"/>
</dbReference>
<evidence type="ECO:0000313" key="4">
    <source>
        <dbReference type="Proteomes" id="UP000019335"/>
    </source>
</evidence>
<feature type="coiled-coil region" evidence="1">
    <location>
        <begin position="308"/>
        <end position="353"/>
    </location>
</feature>
<dbReference type="Proteomes" id="UP000019335">
    <property type="component" value="Chromosome 12"/>
</dbReference>
<dbReference type="PANTHER" id="PTHR45615:SF80">
    <property type="entry name" value="GRIP DOMAIN-CONTAINING PROTEIN"/>
    <property type="match status" value="1"/>
</dbReference>
<comment type="caution">
    <text evidence="3">The sequence shown here is derived from an EMBL/GenBank/DDBJ whole genome shotgun (WGS) entry which is preliminary data.</text>
</comment>
<feature type="coiled-coil region" evidence="1">
    <location>
        <begin position="1808"/>
        <end position="1835"/>
    </location>
</feature>
<protein>
    <submittedName>
        <fullName evidence="3">Uncharacterized protein</fullName>
    </submittedName>
</protein>
<evidence type="ECO:0000256" key="2">
    <source>
        <dbReference type="SAM" id="MobiDB-lite"/>
    </source>
</evidence>
<name>W7TDQ8_9STRA</name>
<evidence type="ECO:0000256" key="1">
    <source>
        <dbReference type="SAM" id="Coils"/>
    </source>
</evidence>
<feature type="compositionally biased region" description="Polar residues" evidence="2">
    <location>
        <begin position="885"/>
        <end position="896"/>
    </location>
</feature>
<feature type="compositionally biased region" description="Basic and acidic residues" evidence="2">
    <location>
        <begin position="733"/>
        <end position="752"/>
    </location>
</feature>
<proteinExistence type="predicted"/>
<keyword evidence="1" id="KW-0175">Coiled coil</keyword>
<sequence>MRCTHQHCQASSHVCPNSIGGCRDEIGASGIRGGRQALSEVVFSEVSSAAPPQPGALSTRSRSTCSFPTTLSTCSSEFNAVPYEQIASMAKKECAFLKEDCEASQERKTTQTNLQVKTQEKREVRVEWQSCEETRREPTGSQPSIVGLCRRGDIACMADPPAELSGPPESNKDMRNVQNALQALQLKESVSKFRHHECPGQLRRSMEGKIDAVDVGDGGRIEEGVSGQGFGQEIQDPEESVLLGGAESKRSIVDEDTVDGGESPKAGLASHGLNILRNILHGLQAASSPRHAFSREDAHELYDTLVELGEMEKDLSEYVHLMDRYEERLRVILEQAKRLATLEEERRESEIEEHGHRLEMEGWRRQALRRLGQYRRWAMRSVPRPEFERVCHELVTVQQAWTAASVAAAPCPCAIDATCPAPAIALQESTSSAGMIEEIKGTPLVPPPFPDPAAGVAPPTAKTDRWHEPSYAKTWKTGEGEGIGEGERDRWEEERMDLLAKLERYQGFEASTTQVNEKGTLWLGKRGWRRGELEKWEEDSNAAVIQGLQEQILAYQTRSDEALARAELELELQSARETSKHLARKLAVLGANHRRREQEVKALETTILEMKAGEEENELLIELSLLRTTVQELAVSALWSRRGKEGDVDSISTPKPAATPTASGPTSSFTAAFCARLKELDLSLRKLVRTAEERKQEITDLEATVGQLRAEKEDLLKVSFDGEPISSGRAKKVAREEWGADDKEMEGSQEEERIRERKIVALRGNTVGLVDAGGEDEDHGETTLSQKLGMRLLCVSQRLKTSEWRLLQAQQELRRLKNERESCEGREERMARRPAHILQSPCSCCKDDFFPSGCDCSSLCTSAIASPPLPPGEAAEAGSSRMAAQRSTFSDNNSSGERCRGGFKAIQSLLRAFVGDAVRSAAAGGKERGSGSGDKHHKTDHTISRERSHTACLMNDAVQSHVSYTMPRRCTYPLYEEGDTKPRCWQCAQPFNRETGGRDNNTFEEQEQGPKGMEEVMQIEKLRQANIARSDAEARCAAALEEEKKMRRHMTVLAHQLQSAEERLFWTLKGEGLVAASVTRGVRFDGTLEEHMEGEREIRMLHRLLEEKGGELNELKRAIWRLREDCIRAIHQEADEAKVEESKLLGKQVAGDAQGPCSGVRTTVAMTRATGATQKRRKSDIGEEKGAVRNCEWEEMEEKELVIDLQEQMTALQQRMARARVALHAARTERDAARAALQASEAEKKCLSGKERKLELNLKRTRDELGKLKKNESKEVSEWRKAEGPGRVGLEQQVKALTAMLLEQQHRQQQSRVVSHVARCTEKRKRDGQTEEFLKQVEKDKKSHQRIVELEQALEIQSAAVAKAIEEKEAAVNASAASARLLRVLEEGTQEDRIKGEASRKNGIENIDRALAQSRQRVWELEEALGKYRRKAEVQLSGRLMILTRELEVAKVRISELEKNALSSNGGDEDAEREKQKFECDMRWQEAENRATKADVAVLQLNYELNEAQREVTRHKRRLREILSSPEDLKLAVYGEKAKEDPRRNVKETLQETAAEKAMRPVIGNEPESLQSGSIRKTSNLPSYSVAVKMRCLERRLREAEQRLKTAEQEKMALTAQLTGLNEVGQRLSKREETLAQLRALIRAKEDALSRARGRCEDLEGTEQRLMEKVEGQQQQLVALERELVCLRGIMQRRSTSHSSSLSCSAMNEKTQHQGESSEAIACDNPHPALLPTVSDSSNPTSPLCLSSPSLSSPTVNFPEAKMLLQTELQDCRASSLQKSDECDSLLKQNKRLLHELSAFDLSFWEELEDLKYAHQQALTEARDAKERALKAEGKLIFGGAL</sequence>
<feature type="coiled-coil region" evidence="1">
    <location>
        <begin position="677"/>
        <end position="718"/>
    </location>
</feature>
<reference evidence="3 4" key="1">
    <citation type="journal article" date="2014" name="Mol. Plant">
        <title>Chromosome Scale Genome Assembly and Transcriptome Profiling of Nannochloropsis gaditana in Nitrogen Depletion.</title>
        <authorList>
            <person name="Corteggiani Carpinelli E."/>
            <person name="Telatin A."/>
            <person name="Vitulo N."/>
            <person name="Forcato C."/>
            <person name="D'Angelo M."/>
            <person name="Schiavon R."/>
            <person name="Vezzi A."/>
            <person name="Giacometti G.M."/>
            <person name="Morosinotto T."/>
            <person name="Valle G."/>
        </authorList>
    </citation>
    <scope>NUCLEOTIDE SEQUENCE [LARGE SCALE GENOMIC DNA]</scope>
    <source>
        <strain evidence="3 4">B-31</strain>
    </source>
</reference>
<feature type="region of interest" description="Disordered" evidence="2">
    <location>
        <begin position="645"/>
        <end position="667"/>
    </location>
</feature>
<evidence type="ECO:0000313" key="3">
    <source>
        <dbReference type="EMBL" id="EWM25110.1"/>
    </source>
</evidence>
<feature type="coiled-coil region" evidence="1">
    <location>
        <begin position="1498"/>
        <end position="1525"/>
    </location>
</feature>
<feature type="coiled-coil region" evidence="1">
    <location>
        <begin position="1195"/>
        <end position="1271"/>
    </location>
</feature>
<gene>
    <name evidence="3" type="ORF">Naga_100016g77</name>
</gene>
<feature type="coiled-coil region" evidence="1">
    <location>
        <begin position="799"/>
        <end position="833"/>
    </location>
</feature>
<dbReference type="EMBL" id="AZIL01001059">
    <property type="protein sequence ID" value="EWM25110.1"/>
    <property type="molecule type" value="Genomic_DNA"/>
</dbReference>
<accession>W7TDQ8</accession>
<feature type="coiled-coil region" evidence="1">
    <location>
        <begin position="1590"/>
        <end position="1683"/>
    </location>
</feature>
<keyword evidence="4" id="KW-1185">Reference proteome</keyword>